<dbReference type="PROSITE" id="PS50235">
    <property type="entry name" value="USP_3"/>
    <property type="match status" value="1"/>
</dbReference>
<keyword evidence="11" id="KW-1185">Reference proteome</keyword>
<reference evidence="10 11" key="1">
    <citation type="submission" date="2016-02" db="EMBL/GenBank/DDBJ databases">
        <title>Comparative genomic and transcriptomic foundation for Pichia pastoris.</title>
        <authorList>
            <person name="Love K.R."/>
            <person name="Shah K.A."/>
            <person name="Whittaker C.A."/>
            <person name="Wu J."/>
            <person name="Bartlett M.C."/>
            <person name="Ma D."/>
            <person name="Leeson R.L."/>
            <person name="Priest M."/>
            <person name="Young S.K."/>
            <person name="Love J.C."/>
        </authorList>
    </citation>
    <scope>NUCLEOTIDE SEQUENCE [LARGE SCALE GENOMIC DNA]</scope>
    <source>
        <strain evidence="10 11">ATCC 28485</strain>
    </source>
</reference>
<feature type="region of interest" description="Disordered" evidence="8">
    <location>
        <begin position="501"/>
        <end position="594"/>
    </location>
</feature>
<dbReference type="SUPFAM" id="SSF54001">
    <property type="entry name" value="Cysteine proteinases"/>
    <property type="match status" value="1"/>
</dbReference>
<dbReference type="InterPro" id="IPR001394">
    <property type="entry name" value="Peptidase_C19_UCH"/>
</dbReference>
<accession>A0A1B2JCU2</accession>
<dbReference type="Pfam" id="PF00443">
    <property type="entry name" value="UCH"/>
    <property type="match status" value="1"/>
</dbReference>
<dbReference type="InterPro" id="IPR018200">
    <property type="entry name" value="USP_CS"/>
</dbReference>
<evidence type="ECO:0000256" key="1">
    <source>
        <dbReference type="ARBA" id="ARBA00000707"/>
    </source>
</evidence>
<dbReference type="Gene3D" id="3.90.70.10">
    <property type="entry name" value="Cysteine proteinases"/>
    <property type="match status" value="1"/>
</dbReference>
<dbReference type="OrthoDB" id="2020758at2759"/>
<dbReference type="PANTHER" id="PTHR24006:SF888">
    <property type="entry name" value="UBIQUITIN CARBOXYL-TERMINAL HYDROLASE 30"/>
    <property type="match status" value="1"/>
</dbReference>
<evidence type="ECO:0000259" key="9">
    <source>
        <dbReference type="PROSITE" id="PS50235"/>
    </source>
</evidence>
<dbReference type="Proteomes" id="UP000094565">
    <property type="component" value="Chromosome 2"/>
</dbReference>
<comment type="similarity">
    <text evidence="2 7">Belongs to the peptidase C19 family.</text>
</comment>
<feature type="domain" description="USP" evidence="9">
    <location>
        <begin position="34"/>
        <end position="479"/>
    </location>
</feature>
<feature type="compositionally biased region" description="Polar residues" evidence="8">
    <location>
        <begin position="558"/>
        <end position="579"/>
    </location>
</feature>
<name>A0A1B2JCU2_PICPA</name>
<proteinExistence type="inferred from homology"/>
<comment type="catalytic activity">
    <reaction evidence="1 7">
        <text>Thiol-dependent hydrolysis of ester, thioester, amide, peptide and isopeptide bonds formed by the C-terminal Gly of ubiquitin (a 76-residue protein attached to proteins as an intracellular targeting signal).</text>
        <dbReference type="EC" id="3.4.19.12"/>
    </reaction>
</comment>
<feature type="region of interest" description="Disordered" evidence="8">
    <location>
        <begin position="392"/>
        <end position="417"/>
    </location>
</feature>
<dbReference type="GO" id="GO:0006508">
    <property type="term" value="P:proteolysis"/>
    <property type="evidence" value="ECO:0007669"/>
    <property type="project" value="UniProtKB-KW"/>
</dbReference>
<dbReference type="InterPro" id="IPR038765">
    <property type="entry name" value="Papain-like_cys_pep_sf"/>
</dbReference>
<dbReference type="InterPro" id="IPR028889">
    <property type="entry name" value="USP"/>
</dbReference>
<dbReference type="CDD" id="cd02662">
    <property type="entry name" value="Peptidase_C19F"/>
    <property type="match status" value="1"/>
</dbReference>
<feature type="compositionally biased region" description="Basic and acidic residues" evidence="8">
    <location>
        <begin position="392"/>
        <end position="408"/>
    </location>
</feature>
<evidence type="ECO:0000256" key="3">
    <source>
        <dbReference type="ARBA" id="ARBA00022670"/>
    </source>
</evidence>
<dbReference type="PANTHER" id="PTHR24006">
    <property type="entry name" value="UBIQUITIN CARBOXYL-TERMINAL HYDROLASE"/>
    <property type="match status" value="1"/>
</dbReference>
<keyword evidence="6 7" id="KW-0788">Thiol protease</keyword>
<dbReference type="AlphaFoldDB" id="A0A1B2JCU2"/>
<evidence type="ECO:0000256" key="5">
    <source>
        <dbReference type="ARBA" id="ARBA00022801"/>
    </source>
</evidence>
<evidence type="ECO:0000256" key="7">
    <source>
        <dbReference type="RuleBase" id="RU366025"/>
    </source>
</evidence>
<organism evidence="10 11">
    <name type="scientific">Komagataella pastoris</name>
    <name type="common">Yeast</name>
    <name type="synonym">Pichia pastoris</name>
    <dbReference type="NCBI Taxonomy" id="4922"/>
    <lineage>
        <taxon>Eukaryota</taxon>
        <taxon>Fungi</taxon>
        <taxon>Dikarya</taxon>
        <taxon>Ascomycota</taxon>
        <taxon>Saccharomycotina</taxon>
        <taxon>Pichiomycetes</taxon>
        <taxon>Pichiales</taxon>
        <taxon>Pichiaceae</taxon>
        <taxon>Komagataella</taxon>
    </lineage>
</organism>
<feature type="compositionally biased region" description="Acidic residues" evidence="8">
    <location>
        <begin position="533"/>
        <end position="542"/>
    </location>
</feature>
<protein>
    <recommendedName>
        <fullName evidence="7">Ubiquitin carboxyl-terminal hydrolase</fullName>
        <ecNumber evidence="7">3.4.19.12</ecNumber>
    </recommendedName>
</protein>
<gene>
    <name evidence="10" type="primary">UBP1</name>
    <name evidence="10" type="ORF">ATY40_BA7502085</name>
</gene>
<evidence type="ECO:0000256" key="2">
    <source>
        <dbReference type="ARBA" id="ARBA00009085"/>
    </source>
</evidence>
<keyword evidence="4 7" id="KW-0833">Ubl conjugation pathway</keyword>
<keyword evidence="3 7" id="KW-0645">Protease</keyword>
<dbReference type="PROSITE" id="PS00972">
    <property type="entry name" value="USP_1"/>
    <property type="match status" value="1"/>
</dbReference>
<sequence>MDRFNPLRNRRLYNNNPEQQRNLSLALANGGCIGGLLNDGNTCFMNSVIQCLASSNELCDFLELITKSEDRSFSIELKRLIDNLNSRHGKKVVTYKTNRLLKSLTNGPNKRLFLGYDQEDAQEFYQLIMQQLEKDIKPDQEKKQKEVNPRDLFVSRTNDMVYGLENLGALGKCYVPALQVDPSAVDAEGKVYPLELLTPVDGLSCERIGCLTCGEMGGIRYSTISGIGLNLPSSKQPSISLTTLLDNWIAPEVIEDVECVRCGLRQIRQFVQVSLDAASNEKLRAVFQSRIDEIDSELSKPVIDEEVYKKLHTKNMIKKSKKVKQIFFSRPPPLLCVHINRSVFDPNTYMIRKNNAKVVFSERLDLSNYVAVPDDVNMDARLSFRKQDEGKEKSWTQEFSEKEQRIQDQQEDEGTDVGPLTYSLKSIICHYGTHNYGHYIAFRKYRGVWWRISDETVTVSDLEEVLNTSGTFMMFYELSQRNDNRDIIQLIDVNNIEITDGSEEMKGQETDHSTRSNQFSASDVNVDHLSSDLEAEEAEEHSESESSSESGSDQESEYQQQLDSGESIIGNYNNDTENTSSEERVDQALLQANL</sequence>
<dbReference type="GO" id="GO:0016579">
    <property type="term" value="P:protein deubiquitination"/>
    <property type="evidence" value="ECO:0007669"/>
    <property type="project" value="InterPro"/>
</dbReference>
<evidence type="ECO:0000256" key="8">
    <source>
        <dbReference type="SAM" id="MobiDB-lite"/>
    </source>
</evidence>
<evidence type="ECO:0000256" key="4">
    <source>
        <dbReference type="ARBA" id="ARBA00022786"/>
    </source>
</evidence>
<dbReference type="EMBL" id="CP014585">
    <property type="protein sequence ID" value="ANZ75863.1"/>
    <property type="molecule type" value="Genomic_DNA"/>
</dbReference>
<evidence type="ECO:0000313" key="11">
    <source>
        <dbReference type="Proteomes" id="UP000094565"/>
    </source>
</evidence>
<evidence type="ECO:0000256" key="6">
    <source>
        <dbReference type="ARBA" id="ARBA00022807"/>
    </source>
</evidence>
<dbReference type="GO" id="GO:0005829">
    <property type="term" value="C:cytosol"/>
    <property type="evidence" value="ECO:0007669"/>
    <property type="project" value="TreeGrafter"/>
</dbReference>
<keyword evidence="5 7" id="KW-0378">Hydrolase</keyword>
<evidence type="ECO:0000313" key="10">
    <source>
        <dbReference type="EMBL" id="ANZ75863.1"/>
    </source>
</evidence>
<feature type="compositionally biased region" description="Basic and acidic residues" evidence="8">
    <location>
        <begin position="503"/>
        <end position="514"/>
    </location>
</feature>
<dbReference type="InterPro" id="IPR050164">
    <property type="entry name" value="Peptidase_C19"/>
</dbReference>
<dbReference type="GO" id="GO:0004843">
    <property type="term" value="F:cysteine-type deubiquitinase activity"/>
    <property type="evidence" value="ECO:0007669"/>
    <property type="project" value="UniProtKB-UniRule"/>
</dbReference>
<dbReference type="PROSITE" id="PS00973">
    <property type="entry name" value="USP_2"/>
    <property type="match status" value="1"/>
</dbReference>
<dbReference type="GO" id="GO:0005634">
    <property type="term" value="C:nucleus"/>
    <property type="evidence" value="ECO:0007669"/>
    <property type="project" value="TreeGrafter"/>
</dbReference>
<dbReference type="EC" id="3.4.19.12" evidence="7"/>